<comment type="subcellular location">
    <subcellularLocation>
        <location evidence="1">Cell membrane</location>
        <topology evidence="1">Multi-pass membrane protein</topology>
    </subcellularLocation>
</comment>
<protein>
    <submittedName>
        <fullName evidence="8">Uncharacterized protein</fullName>
    </submittedName>
</protein>
<feature type="transmembrane region" description="Helical" evidence="7">
    <location>
        <begin position="496"/>
        <end position="517"/>
    </location>
</feature>
<accession>A0A7S1HZM0</accession>
<gene>
    <name evidence="8" type="ORF">EGYM00392_LOCUS7495</name>
</gene>
<feature type="transmembrane region" description="Helical" evidence="7">
    <location>
        <begin position="98"/>
        <end position="118"/>
    </location>
</feature>
<feature type="transmembrane region" description="Helical" evidence="7">
    <location>
        <begin position="570"/>
        <end position="594"/>
    </location>
</feature>
<keyword evidence="2" id="KW-1003">Cell membrane</keyword>
<feature type="transmembrane region" description="Helical" evidence="7">
    <location>
        <begin position="606"/>
        <end position="629"/>
    </location>
</feature>
<sequence>MDETFGERFVATKPAGDIFQRWESLIFLVYIFLIFPLSKLVFSLWCYLFDRSFNINEQLTTLDNKAVCITFSGYVIGMGLVVWGALGDTIPNEHVTNVWTAIVWLLIGVIFLLLGNFINDKICFHKISNKEEIIKHHNIAVALVESGSFVSSGLTTMYTISGSGDDFGPAIGSACIFFVFAQIGFLVMVKVYDMLTPFDTQEELVGAKNCAIGLNIGMDMFAIALIVSSPLAKSESIPGFWVWYGVGGASLIVIRVLVDKILLPHATLSTRLSKDQNYGAGFVEGCILIVVAFVCTTFVESTCVPNTIDSWVDRLMDTKPVIQIFQWYNLAFLALVLVLLMSTKVMFAIPLIMRLTPKTSKWSIPAINAPALRHTLSGMMDHQLVDDVEGTSSKPPREMEMTDNARNVQQSEVTSVTTQNSTQKDVSKEFPDAPPVEPGGASADASGEIQQQPGSYVTSSSAIAISYGGYILGTGMVIRGAFAATISPGQNVGMTVAYAFAWSGIGLLAQFAGFALANRVLWMQLSTADLVNNRAAAIIEGCGYLRTGILIGAMLDGNSEEGQWKWAEDVATFLIFFTMAQLAIIVLGFFFMWITTYNDRELVKKGNIAAAINFGLHMISCAILMASPLNKTSSIIAFWVFFGIAYCILHIFRFLYAKLFRIVLDSDKEVSEDSNWGAALIEGCCQISISLSLMTLFPDPACGVAT</sequence>
<proteinExistence type="predicted"/>
<feature type="transmembrane region" description="Helical" evidence="7">
    <location>
        <begin position="139"/>
        <end position="161"/>
    </location>
</feature>
<dbReference type="Pfam" id="PF03994">
    <property type="entry name" value="DUF350"/>
    <property type="match status" value="4"/>
</dbReference>
<feature type="transmembrane region" description="Helical" evidence="7">
    <location>
        <begin position="327"/>
        <end position="353"/>
    </location>
</feature>
<evidence type="ECO:0000256" key="2">
    <source>
        <dbReference type="ARBA" id="ARBA00022475"/>
    </source>
</evidence>
<feature type="transmembrane region" description="Helical" evidence="7">
    <location>
        <begin position="25"/>
        <end position="45"/>
    </location>
</feature>
<dbReference type="PANTHER" id="PTHR40043:SF1">
    <property type="entry name" value="UPF0719 INNER MEMBRANE PROTEIN YJFL"/>
    <property type="match status" value="1"/>
</dbReference>
<dbReference type="GO" id="GO:0005886">
    <property type="term" value="C:plasma membrane"/>
    <property type="evidence" value="ECO:0007669"/>
    <property type="project" value="UniProtKB-SubCell"/>
</dbReference>
<reference evidence="8" key="1">
    <citation type="submission" date="2021-01" db="EMBL/GenBank/DDBJ databases">
        <authorList>
            <person name="Corre E."/>
            <person name="Pelletier E."/>
            <person name="Niang G."/>
            <person name="Scheremetjew M."/>
            <person name="Finn R."/>
            <person name="Kale V."/>
            <person name="Holt S."/>
            <person name="Cochrane G."/>
            <person name="Meng A."/>
            <person name="Brown T."/>
            <person name="Cohen L."/>
        </authorList>
    </citation>
    <scope>NUCLEOTIDE SEQUENCE</scope>
    <source>
        <strain evidence="8">NIES-381</strain>
    </source>
</reference>
<evidence type="ECO:0000256" key="6">
    <source>
        <dbReference type="SAM" id="MobiDB-lite"/>
    </source>
</evidence>
<evidence type="ECO:0000256" key="1">
    <source>
        <dbReference type="ARBA" id="ARBA00004651"/>
    </source>
</evidence>
<dbReference type="InterPro" id="IPR007140">
    <property type="entry name" value="DUF350"/>
</dbReference>
<evidence type="ECO:0000256" key="5">
    <source>
        <dbReference type="ARBA" id="ARBA00023136"/>
    </source>
</evidence>
<keyword evidence="4 7" id="KW-1133">Transmembrane helix</keyword>
<evidence type="ECO:0000313" key="8">
    <source>
        <dbReference type="EMBL" id="CAD8996434.1"/>
    </source>
</evidence>
<feature type="transmembrane region" description="Helical" evidence="7">
    <location>
        <begin position="167"/>
        <end position="189"/>
    </location>
</feature>
<feature type="compositionally biased region" description="Polar residues" evidence="6">
    <location>
        <begin position="404"/>
        <end position="424"/>
    </location>
</feature>
<feature type="transmembrane region" description="Helical" evidence="7">
    <location>
        <begin position="240"/>
        <end position="258"/>
    </location>
</feature>
<feature type="transmembrane region" description="Helical" evidence="7">
    <location>
        <begin position="210"/>
        <end position="228"/>
    </location>
</feature>
<dbReference type="EMBL" id="HBGA01019245">
    <property type="protein sequence ID" value="CAD8996434.1"/>
    <property type="molecule type" value="Transcribed_RNA"/>
</dbReference>
<evidence type="ECO:0000256" key="4">
    <source>
        <dbReference type="ARBA" id="ARBA00022989"/>
    </source>
</evidence>
<keyword evidence="3 7" id="KW-0812">Transmembrane</keyword>
<feature type="transmembrane region" description="Helical" evidence="7">
    <location>
        <begin position="278"/>
        <end position="299"/>
    </location>
</feature>
<evidence type="ECO:0000256" key="7">
    <source>
        <dbReference type="SAM" id="Phobius"/>
    </source>
</evidence>
<evidence type="ECO:0000256" key="3">
    <source>
        <dbReference type="ARBA" id="ARBA00022692"/>
    </source>
</evidence>
<organism evidence="8">
    <name type="scientific">Eutreptiella gymnastica</name>
    <dbReference type="NCBI Taxonomy" id="73025"/>
    <lineage>
        <taxon>Eukaryota</taxon>
        <taxon>Discoba</taxon>
        <taxon>Euglenozoa</taxon>
        <taxon>Euglenida</taxon>
        <taxon>Spirocuta</taxon>
        <taxon>Euglenophyceae</taxon>
        <taxon>Eutreptiales</taxon>
        <taxon>Eutreptiaceae</taxon>
        <taxon>Eutreptiella</taxon>
    </lineage>
</organism>
<feature type="transmembrane region" description="Helical" evidence="7">
    <location>
        <begin position="66"/>
        <end position="86"/>
    </location>
</feature>
<dbReference type="AlphaFoldDB" id="A0A7S1HZM0"/>
<keyword evidence="5 7" id="KW-0472">Membrane</keyword>
<feature type="transmembrane region" description="Helical" evidence="7">
    <location>
        <begin position="635"/>
        <end position="656"/>
    </location>
</feature>
<name>A0A7S1HZM0_9EUGL</name>
<feature type="region of interest" description="Disordered" evidence="6">
    <location>
        <begin position="387"/>
        <end position="451"/>
    </location>
</feature>
<dbReference type="PANTHER" id="PTHR40043">
    <property type="entry name" value="UPF0719 INNER MEMBRANE PROTEIN YJFL"/>
    <property type="match status" value="1"/>
</dbReference>